<proteinExistence type="predicted"/>
<feature type="signal peptide" evidence="1">
    <location>
        <begin position="1"/>
        <end position="27"/>
    </location>
</feature>
<keyword evidence="4" id="KW-1185">Reference proteome</keyword>
<dbReference type="EMBL" id="JAAGKO020000035">
    <property type="protein sequence ID" value="MDI5965448.1"/>
    <property type="molecule type" value="Genomic_DNA"/>
</dbReference>
<protein>
    <submittedName>
        <fullName evidence="3">Uncharacterized protein</fullName>
    </submittedName>
</protein>
<gene>
    <name evidence="2" type="ORF">POF43_022440</name>
    <name evidence="3" type="ORF">POF50_025650</name>
</gene>
<accession>A0AA90K037</accession>
<evidence type="ECO:0000313" key="4">
    <source>
        <dbReference type="Proteomes" id="UP001156398"/>
    </source>
</evidence>
<dbReference type="EMBL" id="JABXJJ020000035">
    <property type="protein sequence ID" value="MDI5972686.1"/>
    <property type="molecule type" value="Genomic_DNA"/>
</dbReference>
<dbReference type="RefSeq" id="WP_271312268.1">
    <property type="nucleotide sequence ID" value="NZ_JAAGKO020000035.1"/>
</dbReference>
<dbReference type="PROSITE" id="PS51257">
    <property type="entry name" value="PROKAR_LIPOPROTEIN"/>
    <property type="match status" value="1"/>
</dbReference>
<name>A0AA90K037_9ACTN</name>
<sequence>MRKAVAAFAVAATVVATGVLFAPAASAATYGCRGSQIDTYPVKTEGGTQYGVPVQRVDLRGVADMVGRPSTR</sequence>
<feature type="chain" id="PRO_5041687139" evidence="1">
    <location>
        <begin position="28"/>
        <end position="72"/>
    </location>
</feature>
<dbReference type="Proteomes" id="UP001156398">
    <property type="component" value="Unassembled WGS sequence"/>
</dbReference>
<evidence type="ECO:0000313" key="2">
    <source>
        <dbReference type="EMBL" id="MDI5965448.1"/>
    </source>
</evidence>
<evidence type="ECO:0000313" key="3">
    <source>
        <dbReference type="EMBL" id="MDI5972686.1"/>
    </source>
</evidence>
<organism evidence="3">
    <name type="scientific">Streptantibioticus silvisoli</name>
    <dbReference type="NCBI Taxonomy" id="2705255"/>
    <lineage>
        <taxon>Bacteria</taxon>
        <taxon>Bacillati</taxon>
        <taxon>Actinomycetota</taxon>
        <taxon>Actinomycetes</taxon>
        <taxon>Kitasatosporales</taxon>
        <taxon>Streptomycetaceae</taxon>
        <taxon>Streptantibioticus</taxon>
    </lineage>
</organism>
<comment type="caution">
    <text evidence="3">The sequence shown here is derived from an EMBL/GenBank/DDBJ whole genome shotgun (WGS) entry which is preliminary data.</text>
</comment>
<evidence type="ECO:0000256" key="1">
    <source>
        <dbReference type="SAM" id="SignalP"/>
    </source>
</evidence>
<dbReference type="AlphaFoldDB" id="A0AA90K037"/>
<reference evidence="3 4" key="1">
    <citation type="submission" date="2023-05" db="EMBL/GenBank/DDBJ databases">
        <title>Streptantibioticus silvisoli sp. nov., acidotolerant actinomycetes 1 from pine litter.</title>
        <authorList>
            <person name="Swiecimska M."/>
            <person name="Golinska P."/>
            <person name="Sangal V."/>
            <person name="Wachnowicz B."/>
            <person name="Goodfellow M."/>
        </authorList>
    </citation>
    <scope>NUCLEOTIDE SEQUENCE</scope>
    <source>
        <strain evidence="3">SL13</strain>
        <strain evidence="2 4">SL54</strain>
    </source>
</reference>
<keyword evidence="1" id="KW-0732">Signal</keyword>